<evidence type="ECO:0000313" key="3">
    <source>
        <dbReference type="Proteomes" id="UP000234328"/>
    </source>
</evidence>
<protein>
    <recommendedName>
        <fullName evidence="4">Carboxypeptidase regulatory-like domain-containing protein</fullName>
    </recommendedName>
</protein>
<proteinExistence type="predicted"/>
<name>A0A2N4UAL9_9BURK</name>
<sequence>MSHTHLSAVSAQTVLKHALAATALACAVLGAPVHAQLPPMQNQGGTEYVSGGFGLDESTAFKQAMARFPVAMTFSSQLDGKAAYAADVQVVIRDANDANVLNVASEGPFLLVKLPQGKYSVFATHDNKTQERQINVGATGTVRLTFTWTRPASGPD</sequence>
<feature type="signal peptide" evidence="1">
    <location>
        <begin position="1"/>
        <end position="35"/>
    </location>
</feature>
<dbReference type="EMBL" id="PDNV01000018">
    <property type="protein sequence ID" value="PLC52065.1"/>
    <property type="molecule type" value="Genomic_DNA"/>
</dbReference>
<accession>A0A2N4UAL9</accession>
<dbReference type="Proteomes" id="UP000234328">
    <property type="component" value="Unassembled WGS sequence"/>
</dbReference>
<dbReference type="RefSeq" id="WP_102071840.1">
    <property type="nucleotide sequence ID" value="NZ_PDNV01000018.1"/>
</dbReference>
<reference evidence="2 3" key="1">
    <citation type="submission" date="2017-10" db="EMBL/GenBank/DDBJ databases">
        <title>Two draft genome sequences of Pusillimonas sp. strains isolated from a nitrate- and radionuclide-contaminated groundwater in Russia.</title>
        <authorList>
            <person name="Grouzdev D.S."/>
            <person name="Tourova T.P."/>
            <person name="Goeva M.A."/>
            <person name="Babich T.L."/>
            <person name="Sokolova D.S."/>
            <person name="Abdullin R."/>
            <person name="Poltaraus A.B."/>
            <person name="Toshchakov S.V."/>
            <person name="Nazina T.N."/>
        </authorList>
    </citation>
    <scope>NUCLEOTIDE SEQUENCE [LARGE SCALE GENOMIC DNA]</scope>
    <source>
        <strain evidence="2 3">JR1/69-2-13</strain>
    </source>
</reference>
<comment type="caution">
    <text evidence="2">The sequence shown here is derived from an EMBL/GenBank/DDBJ whole genome shotgun (WGS) entry which is preliminary data.</text>
</comment>
<gene>
    <name evidence="2" type="ORF">CR155_20140</name>
</gene>
<evidence type="ECO:0000256" key="1">
    <source>
        <dbReference type="SAM" id="SignalP"/>
    </source>
</evidence>
<evidence type="ECO:0008006" key="4">
    <source>
        <dbReference type="Google" id="ProtNLM"/>
    </source>
</evidence>
<organism evidence="2 3">
    <name type="scientific">Pollutimonas nitritireducens</name>
    <dbReference type="NCBI Taxonomy" id="2045209"/>
    <lineage>
        <taxon>Bacteria</taxon>
        <taxon>Pseudomonadati</taxon>
        <taxon>Pseudomonadota</taxon>
        <taxon>Betaproteobacteria</taxon>
        <taxon>Burkholderiales</taxon>
        <taxon>Alcaligenaceae</taxon>
        <taxon>Pollutimonas</taxon>
    </lineage>
</organism>
<evidence type="ECO:0000313" key="2">
    <source>
        <dbReference type="EMBL" id="PLC52065.1"/>
    </source>
</evidence>
<feature type="chain" id="PRO_5014697720" description="Carboxypeptidase regulatory-like domain-containing protein" evidence="1">
    <location>
        <begin position="36"/>
        <end position="156"/>
    </location>
</feature>
<keyword evidence="1" id="KW-0732">Signal</keyword>
<dbReference type="AlphaFoldDB" id="A0A2N4UAL9"/>
<dbReference type="OrthoDB" id="8926484at2"/>
<keyword evidence="3" id="KW-1185">Reference proteome</keyword>